<evidence type="ECO:0000313" key="2">
    <source>
        <dbReference type="Proteomes" id="UP000830158"/>
    </source>
</evidence>
<organism evidence="1 2">
    <name type="scientific">Amycolatopsis thermalba</name>
    <dbReference type="NCBI Taxonomy" id="944492"/>
    <lineage>
        <taxon>Bacteria</taxon>
        <taxon>Bacillati</taxon>
        <taxon>Actinomycetota</taxon>
        <taxon>Actinomycetes</taxon>
        <taxon>Pseudonocardiales</taxon>
        <taxon>Pseudonocardiaceae</taxon>
        <taxon>Amycolatopsis</taxon>
    </lineage>
</organism>
<gene>
    <name evidence="1" type="ORF">L1857_26275</name>
</gene>
<proteinExistence type="predicted"/>
<dbReference type="Proteomes" id="UP000830158">
    <property type="component" value="Chromosome"/>
</dbReference>
<dbReference type="EMBL" id="CP091196">
    <property type="protein sequence ID" value="UQS26070.1"/>
    <property type="molecule type" value="Genomic_DNA"/>
</dbReference>
<name>A0ABY4P159_9PSEU</name>
<evidence type="ECO:0000313" key="1">
    <source>
        <dbReference type="EMBL" id="UQS26070.1"/>
    </source>
</evidence>
<reference evidence="1" key="1">
    <citation type="submission" date="2022-01" db="EMBL/GenBank/DDBJ databases">
        <title>PSI-footprinting approach for the identification of protein synthesis inhibitor producers.</title>
        <authorList>
            <person name="Handel F."/>
            <person name="Kulik A."/>
            <person name="Wex K.W."/>
            <person name="Berscheid A."/>
            <person name="Saur J.S."/>
            <person name="Winkler A."/>
            <person name="Wibberg D."/>
            <person name="Kalinowski J."/>
            <person name="Broetz-Oesterhelt H."/>
            <person name="Mast Y."/>
        </authorList>
    </citation>
    <scope>NUCLEOTIDE SEQUENCE</scope>
    <source>
        <strain evidence="1">KNN 49.3e</strain>
    </source>
</reference>
<sequence>MTVLFDGELDVLEGYISVEAAQARFGDVAEGICRAVERFPWSRFEWPLGVHHRPADRAGSVTG</sequence>
<protein>
    <submittedName>
        <fullName evidence="1">Uncharacterized protein</fullName>
    </submittedName>
</protein>
<accession>A0ABY4P159</accession>
<dbReference type="RefSeq" id="WP_162831077.1">
    <property type="nucleotide sequence ID" value="NZ_CP091196.1"/>
</dbReference>
<keyword evidence="2" id="KW-1185">Reference proteome</keyword>